<evidence type="ECO:0000313" key="2">
    <source>
        <dbReference type="EMBL" id="GJD92626.1"/>
    </source>
</evidence>
<organism evidence="2 3">
    <name type="scientific">Methylobacterium hispanicum</name>
    <dbReference type="NCBI Taxonomy" id="270350"/>
    <lineage>
        <taxon>Bacteria</taxon>
        <taxon>Pseudomonadati</taxon>
        <taxon>Pseudomonadota</taxon>
        <taxon>Alphaproteobacteria</taxon>
        <taxon>Hyphomicrobiales</taxon>
        <taxon>Methylobacteriaceae</taxon>
        <taxon>Methylobacterium</taxon>
    </lineage>
</organism>
<dbReference type="Proteomes" id="UP001055247">
    <property type="component" value="Unassembled WGS sequence"/>
</dbReference>
<comment type="caution">
    <text evidence="2">The sequence shown here is derived from an EMBL/GenBank/DDBJ whole genome shotgun (WGS) entry which is preliminary data.</text>
</comment>
<sequence>MTRFTQAIVDHPSPSIGRPFESARHERHGTEGGLAAGRPGLAQRLDWVLQALPVTVKPHDPTLRARVAALDPSGGLVLRRLRLADGRVIHLIAVPARLPERERVIVELRRLQRRLWRSGTLLRLVGEAVVDREPRLGTARLIAAHAGRVPSRRSREILRRGLGERGGSATVGEALGWLEGERDGFEALLALLAQGAARLDLDRPFGAASRLSLGPLAGL</sequence>
<keyword evidence="3" id="KW-1185">Reference proteome</keyword>
<dbReference type="AlphaFoldDB" id="A0AAV4ZXM4"/>
<proteinExistence type="predicted"/>
<evidence type="ECO:0000313" key="3">
    <source>
        <dbReference type="Proteomes" id="UP001055247"/>
    </source>
</evidence>
<protein>
    <submittedName>
        <fullName evidence="2">Uncharacterized protein</fullName>
    </submittedName>
</protein>
<feature type="compositionally biased region" description="Basic and acidic residues" evidence="1">
    <location>
        <begin position="21"/>
        <end position="30"/>
    </location>
</feature>
<dbReference type="RefSeq" id="WP_156453855.1">
    <property type="nucleotide sequence ID" value="NZ_BPQO01000051.1"/>
</dbReference>
<accession>A0AAV4ZXM4</accession>
<gene>
    <name evidence="2" type="ORF">BHAOGJBA_6182</name>
</gene>
<reference evidence="2" key="2">
    <citation type="submission" date="2021-08" db="EMBL/GenBank/DDBJ databases">
        <authorList>
            <person name="Tani A."/>
            <person name="Ola A."/>
            <person name="Ogura Y."/>
            <person name="Katsura K."/>
            <person name="Hayashi T."/>
        </authorList>
    </citation>
    <scope>NUCLEOTIDE SEQUENCE</scope>
    <source>
        <strain evidence="2">DSM 16372</strain>
    </source>
</reference>
<dbReference type="EMBL" id="BPQO01000051">
    <property type="protein sequence ID" value="GJD92626.1"/>
    <property type="molecule type" value="Genomic_DNA"/>
</dbReference>
<feature type="region of interest" description="Disordered" evidence="1">
    <location>
        <begin position="1"/>
        <end position="32"/>
    </location>
</feature>
<reference evidence="2" key="1">
    <citation type="journal article" date="2016" name="Front. Microbiol.">
        <title>Genome Sequence of the Piezophilic, Mesophilic Sulfate-Reducing Bacterium Desulfovibrio indicus J2T.</title>
        <authorList>
            <person name="Cao J."/>
            <person name="Maignien L."/>
            <person name="Shao Z."/>
            <person name="Alain K."/>
            <person name="Jebbar M."/>
        </authorList>
    </citation>
    <scope>NUCLEOTIDE SEQUENCE</scope>
    <source>
        <strain evidence="2">DSM 16372</strain>
    </source>
</reference>
<name>A0AAV4ZXM4_9HYPH</name>
<evidence type="ECO:0000256" key="1">
    <source>
        <dbReference type="SAM" id="MobiDB-lite"/>
    </source>
</evidence>